<dbReference type="EMBL" id="JAUUUU010000003">
    <property type="protein sequence ID" value="MDP1520873.1"/>
    <property type="molecule type" value="Genomic_DNA"/>
</dbReference>
<evidence type="ECO:0000313" key="2">
    <source>
        <dbReference type="Proteomes" id="UP001178354"/>
    </source>
</evidence>
<protein>
    <submittedName>
        <fullName evidence="1">Uncharacterized protein</fullName>
    </submittedName>
</protein>
<dbReference type="Proteomes" id="UP001178354">
    <property type="component" value="Unassembled WGS sequence"/>
</dbReference>
<dbReference type="RefSeq" id="WP_305170456.1">
    <property type="nucleotide sequence ID" value="NZ_JAUUUU010000003.1"/>
</dbReference>
<sequence length="161" mass="18174">MSLQEFKVGLVELYQGEVIGEVLFSRMLEHYGSADQLYKLGTLLQLETEAKARLRPALMQLGLDLIELDESRNQGNDFYQTFEGMDWEAAMGHLATVVKPFVQRYRQIAELAPPEYQQLANSMVVHEQSILDAAELEAAGNGDRSMDDVVKQLVFPLPKQV</sequence>
<organism evidence="1 2">
    <name type="scientific">Porticoccus litoralis</name>
    <dbReference type="NCBI Taxonomy" id="434086"/>
    <lineage>
        <taxon>Bacteria</taxon>
        <taxon>Pseudomonadati</taxon>
        <taxon>Pseudomonadota</taxon>
        <taxon>Gammaproteobacteria</taxon>
        <taxon>Cellvibrionales</taxon>
        <taxon>Porticoccaceae</taxon>
        <taxon>Porticoccus</taxon>
    </lineage>
</organism>
<gene>
    <name evidence="1" type="ORF">Q8A57_07835</name>
</gene>
<name>A0AAW8B838_9GAMM</name>
<reference evidence="1" key="1">
    <citation type="journal article" date="2010" name="Int. J. Syst. Evol. Microbiol.">
        <title>Porticoccus litoralis gen. nov., sp. nov., a gammaproteobacterium isolated from the Yellow Sea.</title>
        <authorList>
            <person name="Oh H.M."/>
            <person name="Kim H."/>
            <person name="Kim K.M."/>
            <person name="Min G.S."/>
            <person name="Cho J.C."/>
        </authorList>
    </citation>
    <scope>NUCLEOTIDE SEQUENCE</scope>
    <source>
        <strain evidence="1">DSM 25064</strain>
    </source>
</reference>
<dbReference type="AlphaFoldDB" id="A0AAW8B838"/>
<comment type="caution">
    <text evidence="1">The sequence shown here is derived from an EMBL/GenBank/DDBJ whole genome shotgun (WGS) entry which is preliminary data.</text>
</comment>
<keyword evidence="2" id="KW-1185">Reference proteome</keyword>
<proteinExistence type="predicted"/>
<accession>A0AAW8B838</accession>
<reference evidence="1" key="2">
    <citation type="submission" date="2023-08" db="EMBL/GenBank/DDBJ databases">
        <authorList>
            <person name="Luo J."/>
        </authorList>
    </citation>
    <scope>NUCLEOTIDE SEQUENCE</scope>
    <source>
        <strain evidence="1">DSM 25064</strain>
    </source>
</reference>
<evidence type="ECO:0000313" key="1">
    <source>
        <dbReference type="EMBL" id="MDP1520873.1"/>
    </source>
</evidence>